<dbReference type="Proteomes" id="UP001154282">
    <property type="component" value="Unassembled WGS sequence"/>
</dbReference>
<feature type="region of interest" description="Disordered" evidence="1">
    <location>
        <begin position="1"/>
        <end position="37"/>
    </location>
</feature>
<dbReference type="EMBL" id="CAMGYJ010000008">
    <property type="protein sequence ID" value="CAI0457810.1"/>
    <property type="molecule type" value="Genomic_DNA"/>
</dbReference>
<gene>
    <name evidence="2" type="ORF">LITE_LOCUS33285</name>
</gene>
<evidence type="ECO:0000313" key="3">
    <source>
        <dbReference type="Proteomes" id="UP001154282"/>
    </source>
</evidence>
<organism evidence="2 3">
    <name type="scientific">Linum tenue</name>
    <dbReference type="NCBI Taxonomy" id="586396"/>
    <lineage>
        <taxon>Eukaryota</taxon>
        <taxon>Viridiplantae</taxon>
        <taxon>Streptophyta</taxon>
        <taxon>Embryophyta</taxon>
        <taxon>Tracheophyta</taxon>
        <taxon>Spermatophyta</taxon>
        <taxon>Magnoliopsida</taxon>
        <taxon>eudicotyledons</taxon>
        <taxon>Gunneridae</taxon>
        <taxon>Pentapetalae</taxon>
        <taxon>rosids</taxon>
        <taxon>fabids</taxon>
        <taxon>Malpighiales</taxon>
        <taxon>Linaceae</taxon>
        <taxon>Linum</taxon>
    </lineage>
</organism>
<dbReference type="AlphaFoldDB" id="A0AAV0NGR0"/>
<name>A0AAV0NGR0_9ROSI</name>
<comment type="caution">
    <text evidence="2">The sequence shown here is derived from an EMBL/GenBank/DDBJ whole genome shotgun (WGS) entry which is preliminary data.</text>
</comment>
<keyword evidence="3" id="KW-1185">Reference proteome</keyword>
<sequence>MGARFGHTSRGDEERHLLPLQRRRGRNPRPYHLLLSA</sequence>
<accession>A0AAV0NGR0</accession>
<evidence type="ECO:0000313" key="2">
    <source>
        <dbReference type="EMBL" id="CAI0457810.1"/>
    </source>
</evidence>
<evidence type="ECO:0000256" key="1">
    <source>
        <dbReference type="SAM" id="MobiDB-lite"/>
    </source>
</evidence>
<proteinExistence type="predicted"/>
<reference evidence="2" key="1">
    <citation type="submission" date="2022-08" db="EMBL/GenBank/DDBJ databases">
        <authorList>
            <person name="Gutierrez-Valencia J."/>
        </authorList>
    </citation>
    <scope>NUCLEOTIDE SEQUENCE</scope>
</reference>
<protein>
    <submittedName>
        <fullName evidence="2">Uncharacterized protein</fullName>
    </submittedName>
</protein>